<dbReference type="AlphaFoldDB" id="A0A9X2B9M8"/>
<comment type="caution">
    <text evidence="1">The sequence shown here is derived from an EMBL/GenBank/DDBJ whole genome shotgun (WGS) entry which is preliminary data.</text>
</comment>
<reference evidence="1" key="1">
    <citation type="submission" date="2022-04" db="EMBL/GenBank/DDBJ databases">
        <title>Mucilaginibacter sp. RS28 isolated from freshwater.</title>
        <authorList>
            <person name="Ko S.-R."/>
        </authorList>
    </citation>
    <scope>NUCLEOTIDE SEQUENCE</scope>
    <source>
        <strain evidence="1">RS28</strain>
    </source>
</reference>
<proteinExistence type="predicted"/>
<evidence type="ECO:0000313" key="1">
    <source>
        <dbReference type="EMBL" id="MCJ8210809.1"/>
    </source>
</evidence>
<gene>
    <name evidence="1" type="ORF">MUY27_13915</name>
</gene>
<name>A0A9X2B9M8_9SPHI</name>
<organism evidence="1 2">
    <name type="scientific">Mucilaginibacter straminoryzae</name>
    <dbReference type="NCBI Taxonomy" id="2932774"/>
    <lineage>
        <taxon>Bacteria</taxon>
        <taxon>Pseudomonadati</taxon>
        <taxon>Bacteroidota</taxon>
        <taxon>Sphingobacteriia</taxon>
        <taxon>Sphingobacteriales</taxon>
        <taxon>Sphingobacteriaceae</taxon>
        <taxon>Mucilaginibacter</taxon>
    </lineage>
</organism>
<dbReference type="EMBL" id="JALJEJ010000006">
    <property type="protein sequence ID" value="MCJ8210809.1"/>
    <property type="molecule type" value="Genomic_DNA"/>
</dbReference>
<dbReference type="Proteomes" id="UP001139450">
    <property type="component" value="Unassembled WGS sequence"/>
</dbReference>
<dbReference type="RefSeq" id="WP_245130730.1">
    <property type="nucleotide sequence ID" value="NZ_JALJEJ010000006.1"/>
</dbReference>
<keyword evidence="2" id="KW-1185">Reference proteome</keyword>
<evidence type="ECO:0000313" key="2">
    <source>
        <dbReference type="Proteomes" id="UP001139450"/>
    </source>
</evidence>
<sequence length="617" mass="71776">MFQQTKDNTIYIGAKQYLKDIVKSIPSNVIVFKKLPGLGATSGEIENKTRNSIIIEPNVPVIVGKCKKYNGGKAIKLLGVYEGKTEEQILDYLNSKVKVKKIIVTPESFRRVKDAINSVDGYNLYSDFFLLFDECERTIQDVSYRADIVLPINDFFKFKNKAFISATPIMPSDPRFKKEKFRTLFIEPNFKYKETLKLVSTNNVFLSFKQFLKKNPREKYFIFFKSTDSIGQFIRAFDIQQESAVFCAKESKQKLKANGFSFVHTSLEPFKKYNFFTGRFFSAVDIEYEDYKCNPTIIMLTDLVFAPHSIIDPLTESIQIAGRFRRPKDENITLKKEIVHITNYDPVLQSMTRKEAIQYVNERFLIYEYLNVYLTAATKQGTIDALKEMLDRSEYKRYINPDGSRNYFMQDNIIHQYQTNAFYHNSKNLKAAYQGTSFFNIDDRIDEFKFSDKDRKASGQHAPLKSVFEIVVPILHEINKPGYNIFKRINQMDFLEAEYPKAVSAYRLLGYERIKELNFNYSKVKTAIKQKEDIESAFGLVDFIDKNFKVGEELSSSQICGRIANGIKQNKLYNLKPNVHLLQKYCKLSNRFSLGRKHGGKEVKGYRILEIYHNVKQ</sequence>
<accession>A0A9X2B9M8</accession>
<protein>
    <submittedName>
        <fullName evidence="1">Uncharacterized protein</fullName>
    </submittedName>
</protein>